<keyword evidence="2" id="KW-1185">Reference proteome</keyword>
<proteinExistence type="predicted"/>
<dbReference type="EMBL" id="OZ037952">
    <property type="protein sequence ID" value="CAL1715901.1"/>
    <property type="molecule type" value="Genomic_DNA"/>
</dbReference>
<protein>
    <submittedName>
        <fullName evidence="1">Uncharacterized protein</fullName>
    </submittedName>
</protein>
<accession>A0ABP1E784</accession>
<reference evidence="2" key="1">
    <citation type="submission" date="2024-04" db="EMBL/GenBank/DDBJ databases">
        <authorList>
            <person name="Shaw F."/>
            <person name="Minotto A."/>
        </authorList>
    </citation>
    <scope>NUCLEOTIDE SEQUENCE [LARGE SCALE GENOMIC DNA]</scope>
</reference>
<gene>
    <name evidence="1" type="ORF">GFSPODELE1_LOCUS10484</name>
</gene>
<dbReference type="Proteomes" id="UP001497453">
    <property type="component" value="Chromosome 9"/>
</dbReference>
<organism evidence="1 2">
    <name type="scientific">Somion occarium</name>
    <dbReference type="NCBI Taxonomy" id="3059160"/>
    <lineage>
        <taxon>Eukaryota</taxon>
        <taxon>Fungi</taxon>
        <taxon>Dikarya</taxon>
        <taxon>Basidiomycota</taxon>
        <taxon>Agaricomycotina</taxon>
        <taxon>Agaricomycetes</taxon>
        <taxon>Polyporales</taxon>
        <taxon>Cerrenaceae</taxon>
        <taxon>Somion</taxon>
    </lineage>
</organism>
<evidence type="ECO:0000313" key="1">
    <source>
        <dbReference type="EMBL" id="CAL1715901.1"/>
    </source>
</evidence>
<evidence type="ECO:0000313" key="2">
    <source>
        <dbReference type="Proteomes" id="UP001497453"/>
    </source>
</evidence>
<sequence>MVLCDEIPDVLEIINTLKTYRTHQTTLNLHVFDEDTPEHLILPGWQLMDAALSQMKSLRKVVLTYHPRMARDDMASFSSRAGSEAVQRQMPPLSALGVLTVNIVPELPPESHLALDYDGLWDLWFPEDSFSSS</sequence>
<name>A0ABP1E784_9APHY</name>